<protein>
    <recommendedName>
        <fullName evidence="6">Ubiquitin carboxyl-terminal hydrolase</fullName>
        <ecNumber evidence="6">3.4.19.12</ecNumber>
    </recommendedName>
</protein>
<dbReference type="AlphaFoldDB" id="A0A0W4ZW57"/>
<evidence type="ECO:0000256" key="6">
    <source>
        <dbReference type="RuleBase" id="RU366025"/>
    </source>
</evidence>
<dbReference type="SMART" id="SM00213">
    <property type="entry name" value="UBQ"/>
    <property type="match status" value="1"/>
</dbReference>
<dbReference type="Pfam" id="PF00443">
    <property type="entry name" value="UCH"/>
    <property type="match status" value="1"/>
</dbReference>
<dbReference type="PANTHER" id="PTHR43982">
    <property type="entry name" value="UBIQUITIN CARBOXYL-TERMINAL HYDROLASE"/>
    <property type="match status" value="1"/>
</dbReference>
<dbReference type="STRING" id="1408657.A0A0W4ZW57"/>
<keyword evidence="2 6" id="KW-0645">Protease</keyword>
<evidence type="ECO:0000259" key="8">
    <source>
        <dbReference type="PROSITE" id="PS50235"/>
    </source>
</evidence>
<dbReference type="EC" id="3.4.19.12" evidence="6"/>
<dbReference type="InterPro" id="IPR018200">
    <property type="entry name" value="USP_CS"/>
</dbReference>
<evidence type="ECO:0000256" key="1">
    <source>
        <dbReference type="ARBA" id="ARBA00000707"/>
    </source>
</evidence>
<dbReference type="Gene3D" id="3.10.20.90">
    <property type="entry name" value="Phosphatidylinositol 3-kinase Catalytic Subunit, Chain A, domain 1"/>
    <property type="match status" value="1"/>
</dbReference>
<dbReference type="RefSeq" id="XP_018231300.1">
    <property type="nucleotide sequence ID" value="XM_018372360.1"/>
</dbReference>
<gene>
    <name evidence="9" type="ORF">T551_00093</name>
</gene>
<keyword evidence="3 6" id="KW-0833">Ubl conjugation pathway</keyword>
<dbReference type="GO" id="GO:0016579">
    <property type="term" value="P:protein deubiquitination"/>
    <property type="evidence" value="ECO:0007669"/>
    <property type="project" value="InterPro"/>
</dbReference>
<accession>A0A0W4ZW57</accession>
<dbReference type="GO" id="GO:0070628">
    <property type="term" value="F:proteasome binding"/>
    <property type="evidence" value="ECO:0007669"/>
    <property type="project" value="TreeGrafter"/>
</dbReference>
<dbReference type="InterPro" id="IPR001394">
    <property type="entry name" value="Peptidase_C19_UCH"/>
</dbReference>
<keyword evidence="10" id="KW-1185">Reference proteome</keyword>
<dbReference type="GO" id="GO:0061136">
    <property type="term" value="P:regulation of proteasomal protein catabolic process"/>
    <property type="evidence" value="ECO:0007669"/>
    <property type="project" value="TreeGrafter"/>
</dbReference>
<dbReference type="InterPro" id="IPR029071">
    <property type="entry name" value="Ubiquitin-like_domsf"/>
</dbReference>
<keyword evidence="5 6" id="KW-0788">Thiol protease</keyword>
<dbReference type="PANTHER" id="PTHR43982:SF1">
    <property type="entry name" value="UBIQUITIN CARBOXYL-TERMINAL HYDROLASE 14"/>
    <property type="match status" value="1"/>
</dbReference>
<feature type="domain" description="Ubiquitin-like" evidence="7">
    <location>
        <begin position="18"/>
        <end position="80"/>
    </location>
</feature>
<comment type="similarity">
    <text evidence="6">Belongs to the peptidase C19 family.</text>
</comment>
<comment type="catalytic activity">
    <reaction evidence="1 6">
        <text>Thiol-dependent hydrolysis of ester, thioester, amide, peptide and isopeptide bonds formed by the C-terminal Gly of ubiquitin (a 76-residue protein attached to proteins as an intracellular targeting signal).</text>
        <dbReference type="EC" id="3.4.19.12"/>
    </reaction>
</comment>
<evidence type="ECO:0000259" key="7">
    <source>
        <dbReference type="PROSITE" id="PS50053"/>
    </source>
</evidence>
<dbReference type="OrthoDB" id="333239at2759"/>
<dbReference type="GeneID" id="28938615"/>
<dbReference type="SUPFAM" id="SSF54001">
    <property type="entry name" value="Cysteine proteinases"/>
    <property type="match status" value="1"/>
</dbReference>
<proteinExistence type="inferred from homology"/>
<dbReference type="EMBL" id="LFWA01000001">
    <property type="protein sequence ID" value="KTW32608.1"/>
    <property type="molecule type" value="Genomic_DNA"/>
</dbReference>
<reference evidence="10" key="1">
    <citation type="journal article" date="2016" name="Nat. Commun.">
        <title>Genome analysis of three Pneumocystis species reveals adaptation mechanisms to life exclusively in mammalian hosts.</title>
        <authorList>
            <person name="Ma L."/>
            <person name="Chen Z."/>
            <person name="Huang D.W."/>
            <person name="Kutty G."/>
            <person name="Ishihara M."/>
            <person name="Wang H."/>
            <person name="Abouelleil A."/>
            <person name="Bishop L."/>
            <person name="Davey E."/>
            <person name="Deng R."/>
            <person name="Deng X."/>
            <person name="Fan L."/>
            <person name="Fantoni G."/>
            <person name="Fitzgerald M."/>
            <person name="Gogineni E."/>
            <person name="Goldberg J.M."/>
            <person name="Handley G."/>
            <person name="Hu X."/>
            <person name="Huber C."/>
            <person name="Jiao X."/>
            <person name="Jones K."/>
            <person name="Levin J.Z."/>
            <person name="Liu Y."/>
            <person name="Macdonald P."/>
            <person name="Melnikov A."/>
            <person name="Raley C."/>
            <person name="Sassi M."/>
            <person name="Sherman B.T."/>
            <person name="Song X."/>
            <person name="Sykes S."/>
            <person name="Tran B."/>
            <person name="Walsh L."/>
            <person name="Xia Y."/>
            <person name="Yang J."/>
            <person name="Young S."/>
            <person name="Zeng Q."/>
            <person name="Zheng X."/>
            <person name="Stephens R."/>
            <person name="Nusbaum C."/>
            <person name="Birren B.W."/>
            <person name="Azadi P."/>
            <person name="Lempicki R.A."/>
            <person name="Cuomo C.A."/>
            <person name="Kovacs J.A."/>
        </authorList>
    </citation>
    <scope>NUCLEOTIDE SEQUENCE [LARGE SCALE GENOMIC DNA]</scope>
    <source>
        <strain evidence="10">RU7</strain>
    </source>
</reference>
<dbReference type="GO" id="GO:0004843">
    <property type="term" value="F:cysteine-type deubiquitinase activity"/>
    <property type="evidence" value="ECO:0007669"/>
    <property type="project" value="UniProtKB-UniRule"/>
</dbReference>
<comment type="caution">
    <text evidence="9">The sequence shown here is derived from an EMBL/GenBank/DDBJ whole genome shotgun (WGS) entry which is preliminary data.</text>
</comment>
<dbReference type="PROSITE" id="PS00972">
    <property type="entry name" value="USP_1"/>
    <property type="match status" value="1"/>
</dbReference>
<dbReference type="VEuPathDB" id="FungiDB:T551_00093"/>
<dbReference type="Pfam" id="PF00240">
    <property type="entry name" value="ubiquitin"/>
    <property type="match status" value="1"/>
</dbReference>
<dbReference type="SUPFAM" id="SSF54236">
    <property type="entry name" value="Ubiquitin-like"/>
    <property type="match status" value="1"/>
</dbReference>
<feature type="domain" description="USP" evidence="8">
    <location>
        <begin position="113"/>
        <end position="486"/>
    </location>
</feature>
<dbReference type="PROSITE" id="PS00973">
    <property type="entry name" value="USP_2"/>
    <property type="match status" value="1"/>
</dbReference>
<dbReference type="InterPro" id="IPR044635">
    <property type="entry name" value="UBP14-like"/>
</dbReference>
<dbReference type="Proteomes" id="UP000053447">
    <property type="component" value="Unassembled WGS sequence"/>
</dbReference>
<dbReference type="Gene3D" id="3.90.70.10">
    <property type="entry name" value="Cysteine proteinases"/>
    <property type="match status" value="1"/>
</dbReference>
<dbReference type="eggNOG" id="KOG1872">
    <property type="taxonomic scope" value="Eukaryota"/>
</dbReference>
<dbReference type="InterPro" id="IPR000626">
    <property type="entry name" value="Ubiquitin-like_dom"/>
</dbReference>
<evidence type="ECO:0000256" key="2">
    <source>
        <dbReference type="ARBA" id="ARBA00022670"/>
    </source>
</evidence>
<dbReference type="InterPro" id="IPR028889">
    <property type="entry name" value="USP"/>
</dbReference>
<organism evidence="9 10">
    <name type="scientific">Pneumocystis jirovecii (strain RU7)</name>
    <name type="common">Human pneumocystis pneumonia agent</name>
    <dbReference type="NCBI Taxonomy" id="1408657"/>
    <lineage>
        <taxon>Eukaryota</taxon>
        <taxon>Fungi</taxon>
        <taxon>Dikarya</taxon>
        <taxon>Ascomycota</taxon>
        <taxon>Taphrinomycotina</taxon>
        <taxon>Pneumocystomycetes</taxon>
        <taxon>Pneumocystaceae</taxon>
        <taxon>Pneumocystis</taxon>
    </lineage>
</organism>
<keyword evidence="4 6" id="KW-0378">Hydrolase</keyword>
<dbReference type="PROSITE" id="PS50235">
    <property type="entry name" value="USP_3"/>
    <property type="match status" value="1"/>
</dbReference>
<name>A0A0W4ZW57_PNEJ7</name>
<evidence type="ECO:0000256" key="5">
    <source>
        <dbReference type="ARBA" id="ARBA00022807"/>
    </source>
</evidence>
<evidence type="ECO:0000313" key="9">
    <source>
        <dbReference type="EMBL" id="KTW32608.1"/>
    </source>
</evidence>
<dbReference type="InterPro" id="IPR038765">
    <property type="entry name" value="Papain-like_cys_pep_sf"/>
</dbReference>
<dbReference type="CDD" id="cd02657">
    <property type="entry name" value="Peptidase_C19A"/>
    <property type="match status" value="1"/>
</dbReference>
<sequence>MGLIPSKSFSTLVCVKWQGKRFDLEIEESESVLVFKSRLYSLSGIPCERQKILGLSKKKIKDESILSEFNIKPYTTVMLVGSAETPSEAPCEQPVFLEDMNESELVKMLSVPSGLTNLGNTCYMNSTLQMLKCMPELQDELEKILQNKSWKLDKSGAMIESLADVFRNMNTQKSFSPYVFLGCLRLVFPQFAEKDRVHGGFSQQDAEECWSQLIQNLRTHMPKNDNSLSFVEKYMLGTVINEMKCNETQDEPPIVSKEDFFKLNCHIGMNTNYMIDGLKEGLKEIISKHSEVLNREATFTKTSRLSRLPKYLTVNFVRFFWKLSIRKKVKILRKVKFPFELDICELCVDELKSKLVPVRDVLRNINKSIEEKNARKKAKIQVENNTDNHLEKLLNEMIKELWNLVDPKSIDDGSNVSGLYNLIGILTHSGVSADSGHYQAWIKIPNSSDWYQFNDDDVTVVPQSKIETLDGGGENDTAYIALYSAVALPNAI</sequence>
<evidence type="ECO:0000256" key="3">
    <source>
        <dbReference type="ARBA" id="ARBA00022786"/>
    </source>
</evidence>
<dbReference type="GO" id="GO:0043161">
    <property type="term" value="P:proteasome-mediated ubiquitin-dependent protein catabolic process"/>
    <property type="evidence" value="ECO:0007669"/>
    <property type="project" value="InterPro"/>
</dbReference>
<evidence type="ECO:0000256" key="4">
    <source>
        <dbReference type="ARBA" id="ARBA00022801"/>
    </source>
</evidence>
<dbReference type="PROSITE" id="PS50053">
    <property type="entry name" value="UBIQUITIN_2"/>
    <property type="match status" value="1"/>
</dbReference>
<evidence type="ECO:0000313" key="10">
    <source>
        <dbReference type="Proteomes" id="UP000053447"/>
    </source>
</evidence>